<dbReference type="AlphaFoldDB" id="A0A4R2S3Y2"/>
<gene>
    <name evidence="6" type="ORF">EDD57_10232</name>
</gene>
<dbReference type="CDD" id="cd16914">
    <property type="entry name" value="EcfT"/>
    <property type="match status" value="1"/>
</dbReference>
<dbReference type="InterPro" id="IPR003339">
    <property type="entry name" value="ABC/ECF_trnsptr_transmembrane"/>
</dbReference>
<keyword evidence="2 5" id="KW-0812">Transmembrane</keyword>
<evidence type="ECO:0000256" key="5">
    <source>
        <dbReference type="SAM" id="Phobius"/>
    </source>
</evidence>
<evidence type="ECO:0000256" key="3">
    <source>
        <dbReference type="ARBA" id="ARBA00022989"/>
    </source>
</evidence>
<comment type="caution">
    <text evidence="6">The sequence shown here is derived from an EMBL/GenBank/DDBJ whole genome shotgun (WGS) entry which is preliminary data.</text>
</comment>
<evidence type="ECO:0000313" key="6">
    <source>
        <dbReference type="EMBL" id="TCP70392.1"/>
    </source>
</evidence>
<dbReference type="PANTHER" id="PTHR33514:SF1">
    <property type="entry name" value="ABC TRANSPORTER PERMEASE"/>
    <property type="match status" value="1"/>
</dbReference>
<dbReference type="EMBL" id="SLXV01000002">
    <property type="protein sequence ID" value="TCP70392.1"/>
    <property type="molecule type" value="Genomic_DNA"/>
</dbReference>
<organism evidence="6 7">
    <name type="scientific">Baia soyae</name>
    <dbReference type="NCBI Taxonomy" id="1544746"/>
    <lineage>
        <taxon>Bacteria</taxon>
        <taxon>Bacillati</taxon>
        <taxon>Bacillota</taxon>
        <taxon>Bacilli</taxon>
        <taxon>Bacillales</taxon>
        <taxon>Thermoactinomycetaceae</taxon>
        <taxon>Baia</taxon>
    </lineage>
</organism>
<evidence type="ECO:0000256" key="4">
    <source>
        <dbReference type="ARBA" id="ARBA00023136"/>
    </source>
</evidence>
<keyword evidence="7" id="KW-1185">Reference proteome</keyword>
<evidence type="ECO:0000256" key="2">
    <source>
        <dbReference type="ARBA" id="ARBA00022692"/>
    </source>
</evidence>
<feature type="transmembrane region" description="Helical" evidence="5">
    <location>
        <begin position="101"/>
        <end position="123"/>
    </location>
</feature>
<keyword evidence="3 5" id="KW-1133">Transmembrane helix</keyword>
<evidence type="ECO:0000313" key="7">
    <source>
        <dbReference type="Proteomes" id="UP000294746"/>
    </source>
</evidence>
<reference evidence="6 7" key="1">
    <citation type="submission" date="2019-03" db="EMBL/GenBank/DDBJ databases">
        <title>Genomic Encyclopedia of Type Strains, Phase IV (KMG-IV): sequencing the most valuable type-strain genomes for metagenomic binning, comparative biology and taxonomic classification.</title>
        <authorList>
            <person name="Goeker M."/>
        </authorList>
    </citation>
    <scope>NUCLEOTIDE SEQUENCE [LARGE SCALE GENOMIC DNA]</scope>
    <source>
        <strain evidence="6 7">DSM 46831</strain>
    </source>
</reference>
<proteinExistence type="predicted"/>
<feature type="transmembrane region" description="Helical" evidence="5">
    <location>
        <begin position="19"/>
        <end position="52"/>
    </location>
</feature>
<feature type="transmembrane region" description="Helical" evidence="5">
    <location>
        <begin position="233"/>
        <end position="253"/>
    </location>
</feature>
<sequence>MEGIAKETWLHRVNPSIKLLLSLGVLISLLFIHNLNVMLLLTIVIIICFAFGTGVSRKIALLFFLPFFLLFCSSVLTMALYGKGSTFWWEWGIFRVSEESFYRGVHLGFRALTFGLIGLIFVCTTHPVRLFYSLMQQLRFPPKFAYSFMASIRLLPIIWDEFQTIRMAHQVRGFSPGKGWKGFKSKLSAYAVPLLAQSIRRAYRIAVAMEAKRFKGNQKRTYYYQLSIGKWDFLFLLFLLGITGIVWIGSEWIQLLPNQDVRLV</sequence>
<dbReference type="GO" id="GO:0005886">
    <property type="term" value="C:plasma membrane"/>
    <property type="evidence" value="ECO:0007669"/>
    <property type="project" value="TreeGrafter"/>
</dbReference>
<dbReference type="Proteomes" id="UP000294746">
    <property type="component" value="Unassembled WGS sequence"/>
</dbReference>
<comment type="subcellular location">
    <subcellularLocation>
        <location evidence="1">Membrane</location>
        <topology evidence="1">Multi-pass membrane protein</topology>
    </subcellularLocation>
</comment>
<protein>
    <submittedName>
        <fullName evidence="6">Energy-coupling factor transport system permease protein</fullName>
    </submittedName>
</protein>
<dbReference type="PANTHER" id="PTHR33514">
    <property type="entry name" value="PROTEIN ABCI12, CHLOROPLASTIC"/>
    <property type="match status" value="1"/>
</dbReference>
<dbReference type="Pfam" id="PF02361">
    <property type="entry name" value="CbiQ"/>
    <property type="match status" value="1"/>
</dbReference>
<name>A0A4R2S3Y2_9BACL</name>
<dbReference type="RefSeq" id="WP_131847470.1">
    <property type="nucleotide sequence ID" value="NZ_SLXV01000002.1"/>
</dbReference>
<evidence type="ECO:0000256" key="1">
    <source>
        <dbReference type="ARBA" id="ARBA00004141"/>
    </source>
</evidence>
<feature type="transmembrane region" description="Helical" evidence="5">
    <location>
        <begin position="59"/>
        <end position="81"/>
    </location>
</feature>
<keyword evidence="4 5" id="KW-0472">Membrane</keyword>
<dbReference type="OrthoDB" id="92887at2"/>
<accession>A0A4R2S3Y2</accession>